<dbReference type="EMBL" id="JH370195">
    <property type="protein sequence ID" value="ELA40818.1"/>
    <property type="molecule type" value="Genomic_DNA"/>
</dbReference>
<evidence type="ECO:0000313" key="3">
    <source>
        <dbReference type="Proteomes" id="UP000011082"/>
    </source>
</evidence>
<proteinExistence type="predicted"/>
<dbReference type="AlphaFoldDB" id="L2GIW1"/>
<dbReference type="InParanoid" id="L2GIW1"/>
<gene>
    <name evidence="2" type="ORF">VICG_02145</name>
</gene>
<reference evidence="3" key="1">
    <citation type="submission" date="2011-05" db="EMBL/GenBank/DDBJ databases">
        <title>The genome sequence of Vittaforma corneae strain ATCC 50505.</title>
        <authorList>
            <consortium name="The Broad Institute Genome Sequencing Platform"/>
            <person name="Cuomo C."/>
            <person name="Didier E."/>
            <person name="Bowers L."/>
            <person name="Young S.K."/>
            <person name="Zeng Q."/>
            <person name="Gargeya S."/>
            <person name="Fitzgerald M."/>
            <person name="Haas B."/>
            <person name="Abouelleil A."/>
            <person name="Alvarado L."/>
            <person name="Arachchi H.M."/>
            <person name="Berlin A."/>
            <person name="Chapman S.B."/>
            <person name="Gearin G."/>
            <person name="Goldberg J."/>
            <person name="Griggs A."/>
            <person name="Gujja S."/>
            <person name="Hansen M."/>
            <person name="Heiman D."/>
            <person name="Howarth C."/>
            <person name="Larimer J."/>
            <person name="Lui A."/>
            <person name="MacDonald P.J.P."/>
            <person name="McCowen C."/>
            <person name="Montmayeur A."/>
            <person name="Murphy C."/>
            <person name="Neiman D."/>
            <person name="Pearson M."/>
            <person name="Priest M."/>
            <person name="Roberts A."/>
            <person name="Saif S."/>
            <person name="Shea T."/>
            <person name="Sisk P."/>
            <person name="Stolte C."/>
            <person name="Sykes S."/>
            <person name="Wortman J."/>
            <person name="Nusbaum C."/>
            <person name="Birren B."/>
        </authorList>
    </citation>
    <scope>NUCLEOTIDE SEQUENCE [LARGE SCALE GENOMIC DNA]</scope>
    <source>
        <strain evidence="3">ATCC 50505</strain>
    </source>
</reference>
<sequence length="415" mass="47057">ILALGLAISNHSIFSFITPSRSSTNQSHYHPNSITSSICQTAHSSTTVNQGVDFRALDDYSRHQSQTSVGSLLKANPLFQDVVEPLMVKLLAKALDDINSITAVGSDLGVVIEKLSILTKLFDQINIRDHKYKNEMLTFLNSEYGLKDMKIEDLCEFYVFKITYGANSYILKQIGHSVVLDDNNTNLRDLLAEYVNSPNVIEILHVFERHVQLKAGEDEDKYTWYLTEYLDVGLDSDYVKLGGIDMIRKVSRDALNGLKAFHDKYITHGDIGMNHVRGIWETKEDGSRELIFKFFDFGIAKYHMTDESLYKGIADDFLDLGTMLRVLSLGIGIMDPNPKNPRGVGLFTSNGEGYIFTIPNAKFIDFIFICLQRCEKQPRSVEDLLNHPFLTGMELDLNNDQYGKRYYSAEKLLDK</sequence>
<dbReference type="GO" id="GO:0004672">
    <property type="term" value="F:protein kinase activity"/>
    <property type="evidence" value="ECO:0007669"/>
    <property type="project" value="InterPro"/>
</dbReference>
<organism evidence="2 3">
    <name type="scientific">Vittaforma corneae (strain ATCC 50505)</name>
    <name type="common">Microsporidian parasite</name>
    <name type="synonym">Nosema corneum</name>
    <dbReference type="NCBI Taxonomy" id="993615"/>
    <lineage>
        <taxon>Eukaryota</taxon>
        <taxon>Fungi</taxon>
        <taxon>Fungi incertae sedis</taxon>
        <taxon>Microsporidia</taxon>
        <taxon>Nosematidae</taxon>
        <taxon>Vittaforma</taxon>
    </lineage>
</organism>
<dbReference type="GO" id="GO:0005524">
    <property type="term" value="F:ATP binding"/>
    <property type="evidence" value="ECO:0007669"/>
    <property type="project" value="InterPro"/>
</dbReference>
<dbReference type="GeneID" id="19882855"/>
<evidence type="ECO:0000259" key="1">
    <source>
        <dbReference type="PROSITE" id="PS50011"/>
    </source>
</evidence>
<dbReference type="InterPro" id="IPR011009">
    <property type="entry name" value="Kinase-like_dom_sf"/>
</dbReference>
<dbReference type="STRING" id="993615.L2GIW1"/>
<dbReference type="Proteomes" id="UP000011082">
    <property type="component" value="Unassembled WGS sequence"/>
</dbReference>
<feature type="non-terminal residue" evidence="2">
    <location>
        <position position="1"/>
    </location>
</feature>
<dbReference type="OrthoDB" id="4062651at2759"/>
<dbReference type="InterPro" id="IPR000719">
    <property type="entry name" value="Prot_kinase_dom"/>
</dbReference>
<protein>
    <recommendedName>
        <fullName evidence="1">Protein kinase domain-containing protein</fullName>
    </recommendedName>
</protein>
<name>L2GIW1_VITCO</name>
<dbReference type="VEuPathDB" id="MicrosporidiaDB:VICG_02145"/>
<keyword evidence="3" id="KW-1185">Reference proteome</keyword>
<feature type="domain" description="Protein kinase" evidence="1">
    <location>
        <begin position="98"/>
        <end position="415"/>
    </location>
</feature>
<dbReference type="SUPFAM" id="SSF56112">
    <property type="entry name" value="Protein kinase-like (PK-like)"/>
    <property type="match status" value="1"/>
</dbReference>
<accession>L2GIW1</accession>
<evidence type="ECO:0000313" key="2">
    <source>
        <dbReference type="EMBL" id="ELA40818.1"/>
    </source>
</evidence>
<dbReference type="HOGENOM" id="CLU_668298_0_0_1"/>
<dbReference type="RefSeq" id="XP_007605590.1">
    <property type="nucleotide sequence ID" value="XM_007605528.1"/>
</dbReference>
<dbReference type="PROSITE" id="PS50011">
    <property type="entry name" value="PROTEIN_KINASE_DOM"/>
    <property type="match status" value="1"/>
</dbReference>
<dbReference type="Gene3D" id="1.10.510.10">
    <property type="entry name" value="Transferase(Phosphotransferase) domain 1"/>
    <property type="match status" value="1"/>
</dbReference>